<name>A0AAV4UWM4_CAEEX</name>
<evidence type="ECO:0000313" key="1">
    <source>
        <dbReference type="EMBL" id="GIY62482.1"/>
    </source>
</evidence>
<dbReference type="Proteomes" id="UP001054945">
    <property type="component" value="Unassembled WGS sequence"/>
</dbReference>
<accession>A0AAV4UWM4</accession>
<gene>
    <name evidence="1" type="ORF">CEXT_401061</name>
</gene>
<evidence type="ECO:0000313" key="2">
    <source>
        <dbReference type="Proteomes" id="UP001054945"/>
    </source>
</evidence>
<organism evidence="1 2">
    <name type="scientific">Caerostris extrusa</name>
    <name type="common">Bark spider</name>
    <name type="synonym">Caerostris bankana</name>
    <dbReference type="NCBI Taxonomy" id="172846"/>
    <lineage>
        <taxon>Eukaryota</taxon>
        <taxon>Metazoa</taxon>
        <taxon>Ecdysozoa</taxon>
        <taxon>Arthropoda</taxon>
        <taxon>Chelicerata</taxon>
        <taxon>Arachnida</taxon>
        <taxon>Araneae</taxon>
        <taxon>Araneomorphae</taxon>
        <taxon>Entelegynae</taxon>
        <taxon>Araneoidea</taxon>
        <taxon>Araneidae</taxon>
        <taxon>Caerostris</taxon>
    </lineage>
</organism>
<protein>
    <submittedName>
        <fullName evidence="1">Uncharacterized protein</fullName>
    </submittedName>
</protein>
<keyword evidence="2" id="KW-1185">Reference proteome</keyword>
<sequence>MFDTFNLLSENWDRAYAGPLVQKLSTPQRFAASVNSYREPMLEGTSLLTKVTLVHVAKTNVSMDLSEY</sequence>
<proteinExistence type="predicted"/>
<dbReference type="AlphaFoldDB" id="A0AAV4UWM4"/>
<reference evidence="1 2" key="1">
    <citation type="submission" date="2021-06" db="EMBL/GenBank/DDBJ databases">
        <title>Caerostris extrusa draft genome.</title>
        <authorList>
            <person name="Kono N."/>
            <person name="Arakawa K."/>
        </authorList>
    </citation>
    <scope>NUCLEOTIDE SEQUENCE [LARGE SCALE GENOMIC DNA]</scope>
</reference>
<dbReference type="EMBL" id="BPLR01013623">
    <property type="protein sequence ID" value="GIY62482.1"/>
    <property type="molecule type" value="Genomic_DNA"/>
</dbReference>
<comment type="caution">
    <text evidence="1">The sequence shown here is derived from an EMBL/GenBank/DDBJ whole genome shotgun (WGS) entry which is preliminary data.</text>
</comment>